<dbReference type="InterPro" id="IPR036465">
    <property type="entry name" value="vWFA_dom_sf"/>
</dbReference>
<dbReference type="Proteomes" id="UP000290602">
    <property type="component" value="Unassembled WGS sequence"/>
</dbReference>
<organism evidence="3 4">
    <name type="scientific">Levilactobacillus suantsaii</name>
    <dbReference type="NCBI Taxonomy" id="2292255"/>
    <lineage>
        <taxon>Bacteria</taxon>
        <taxon>Bacillati</taxon>
        <taxon>Bacillota</taxon>
        <taxon>Bacilli</taxon>
        <taxon>Lactobacillales</taxon>
        <taxon>Lactobacillaceae</taxon>
        <taxon>Levilactobacillus</taxon>
    </lineage>
</organism>
<dbReference type="CDD" id="cd00198">
    <property type="entry name" value="vWFA"/>
    <property type="match status" value="1"/>
</dbReference>
<dbReference type="AlphaFoldDB" id="A0A4Q0VLE7"/>
<dbReference type="PANTHER" id="PTHR38730">
    <property type="entry name" value="SLL7028 PROTEIN"/>
    <property type="match status" value="1"/>
</dbReference>
<reference evidence="3 4" key="1">
    <citation type="submission" date="2018-08" db="EMBL/GenBank/DDBJ databases">
        <title>Lactobacillus suantsai sp. nov., isolated from traditional fermented suan-tsai in Taiwan.</title>
        <authorList>
            <person name="Huang C.-H."/>
        </authorList>
    </citation>
    <scope>NUCLEOTIDE SEQUENCE [LARGE SCALE GENOMIC DNA]</scope>
    <source>
        <strain evidence="3 4">BCRC 12945</strain>
    </source>
</reference>
<dbReference type="SUPFAM" id="SSF53300">
    <property type="entry name" value="vWA-like"/>
    <property type="match status" value="1"/>
</dbReference>
<comment type="caution">
    <text evidence="3">The sequence shown here is derived from an EMBL/GenBank/DDBJ whole genome shotgun (WGS) entry which is preliminary data.</text>
</comment>
<evidence type="ECO:0008006" key="5">
    <source>
        <dbReference type="Google" id="ProtNLM"/>
    </source>
</evidence>
<dbReference type="Pfam" id="PF13203">
    <property type="entry name" value="DUF2201_N"/>
    <property type="match status" value="1"/>
</dbReference>
<name>A0A4Q0VLE7_9LACO</name>
<accession>A0A4Q0VLE7</accession>
<evidence type="ECO:0000259" key="1">
    <source>
        <dbReference type="Pfam" id="PF09967"/>
    </source>
</evidence>
<proteinExistence type="predicted"/>
<dbReference type="Pfam" id="PF09967">
    <property type="entry name" value="DUF2201"/>
    <property type="match status" value="1"/>
</dbReference>
<feature type="domain" description="Putative metallopeptidase" evidence="2">
    <location>
        <begin position="38"/>
        <end position="290"/>
    </location>
</feature>
<dbReference type="InterPro" id="IPR025154">
    <property type="entry name" value="Put_metallopeptidase_dom"/>
</dbReference>
<feature type="domain" description="VWA-like" evidence="1">
    <location>
        <begin position="307"/>
        <end position="419"/>
    </location>
</feature>
<sequence length="451" mass="49995">MRSLSAQLTRLATLSAAQQGPATRELWQSSVMYLLLHDPFYGRVLSQLTSRLANGPTPLELRARPTDWQLVISPARLAQTGWTGQQWLAMLRHTVLHLVWQHPERYAQAETAPKQAALVRWATDAAVNDYLSDLPAQAITSRTIQALTGQPTTKQQDSAVYWQQLRHWQATQTTGREASDTRAPNQSGDRTSTRLAKATTNASLQDGHHGWETALQTPPAAREQWRQQVLATTAATLSAKQRGTLPGRIEATLSRVKIDRPLSWQGLLQRQLGQVPAGRRPAYGRFNRRQPVRMDLPGQIVQTYQQIAIFIDESGSMGNQEIAYLLGQLTRLLTIYPAAIRVYPFDTEVHRQASFRLQGRVPDLKRVGGGGTRFQAVFTALPRLLGSAPGQLVIILTDGYGERAVRMPAPVDVIWLLTSPTTQFSVRHAPGTVISLADDPQLKALEGGNVR</sequence>
<dbReference type="EMBL" id="QXIL01000004">
    <property type="protein sequence ID" value="RXI79372.1"/>
    <property type="molecule type" value="Genomic_DNA"/>
</dbReference>
<dbReference type="OrthoDB" id="9809307at2"/>
<gene>
    <name evidence="3" type="ORF">DXH47_03055</name>
</gene>
<evidence type="ECO:0000313" key="3">
    <source>
        <dbReference type="EMBL" id="RXI79372.1"/>
    </source>
</evidence>
<evidence type="ECO:0000259" key="2">
    <source>
        <dbReference type="Pfam" id="PF13203"/>
    </source>
</evidence>
<dbReference type="PANTHER" id="PTHR38730:SF1">
    <property type="entry name" value="SLL7028 PROTEIN"/>
    <property type="match status" value="1"/>
</dbReference>
<protein>
    <recommendedName>
        <fullName evidence="5">VWA domain-containing protein</fullName>
    </recommendedName>
</protein>
<dbReference type="InterPro" id="IPR018698">
    <property type="entry name" value="VWA-like_dom"/>
</dbReference>
<evidence type="ECO:0000313" key="4">
    <source>
        <dbReference type="Proteomes" id="UP000290602"/>
    </source>
</evidence>
<dbReference type="RefSeq" id="WP_129031612.1">
    <property type="nucleotide sequence ID" value="NZ_CP059603.1"/>
</dbReference>
<keyword evidence="4" id="KW-1185">Reference proteome</keyword>